<dbReference type="AlphaFoldDB" id="E2BMT6"/>
<dbReference type="Proteomes" id="UP000008237">
    <property type="component" value="Unassembled WGS sequence"/>
</dbReference>
<dbReference type="OMA" id="MYSNVEY"/>
<reference evidence="2 3" key="1">
    <citation type="journal article" date="2010" name="Science">
        <title>Genomic comparison of the ants Camponotus floridanus and Harpegnathos saltator.</title>
        <authorList>
            <person name="Bonasio R."/>
            <person name="Zhang G."/>
            <person name="Ye C."/>
            <person name="Mutti N.S."/>
            <person name="Fang X."/>
            <person name="Qin N."/>
            <person name="Donahue G."/>
            <person name="Yang P."/>
            <person name="Li Q."/>
            <person name="Li C."/>
            <person name="Zhang P."/>
            <person name="Huang Z."/>
            <person name="Berger S.L."/>
            <person name="Reinberg D."/>
            <person name="Wang J."/>
            <person name="Liebig J."/>
        </authorList>
    </citation>
    <scope>NUCLEOTIDE SEQUENCE [LARGE SCALE GENOMIC DNA]</scope>
    <source>
        <strain evidence="2 3">R22 G/1</strain>
    </source>
</reference>
<organism evidence="3">
    <name type="scientific">Harpegnathos saltator</name>
    <name type="common">Jerdon's jumping ant</name>
    <dbReference type="NCBI Taxonomy" id="610380"/>
    <lineage>
        <taxon>Eukaryota</taxon>
        <taxon>Metazoa</taxon>
        <taxon>Ecdysozoa</taxon>
        <taxon>Arthropoda</taxon>
        <taxon>Hexapoda</taxon>
        <taxon>Insecta</taxon>
        <taxon>Pterygota</taxon>
        <taxon>Neoptera</taxon>
        <taxon>Endopterygota</taxon>
        <taxon>Hymenoptera</taxon>
        <taxon>Apocrita</taxon>
        <taxon>Aculeata</taxon>
        <taxon>Formicoidea</taxon>
        <taxon>Formicidae</taxon>
        <taxon>Ponerinae</taxon>
        <taxon>Ponerini</taxon>
        <taxon>Harpegnathos</taxon>
    </lineage>
</organism>
<evidence type="ECO:0000259" key="1">
    <source>
        <dbReference type="Pfam" id="PF16087"/>
    </source>
</evidence>
<dbReference type="InParanoid" id="E2BMT6"/>
<sequence>YSNVEYADMVYVYGYCDGSAFAAVEKYHRRFPMRRIPDRRVFSNVFNSLRE</sequence>
<gene>
    <name evidence="2" type="ORF">EAI_16361</name>
</gene>
<feature type="non-terminal residue" evidence="2">
    <location>
        <position position="1"/>
    </location>
</feature>
<accession>E2BMT6</accession>
<feature type="non-terminal residue" evidence="2">
    <location>
        <position position="51"/>
    </location>
</feature>
<evidence type="ECO:0000313" key="2">
    <source>
        <dbReference type="EMBL" id="EFN82994.1"/>
    </source>
</evidence>
<keyword evidence="3" id="KW-1185">Reference proteome</keyword>
<dbReference type="EMBL" id="GL449343">
    <property type="protein sequence ID" value="EFN82994.1"/>
    <property type="molecule type" value="Genomic_DNA"/>
</dbReference>
<name>E2BMT6_HARSA</name>
<proteinExistence type="predicted"/>
<dbReference type="Pfam" id="PF16087">
    <property type="entry name" value="DUF4817"/>
    <property type="match status" value="1"/>
</dbReference>
<feature type="domain" description="DUF4817" evidence="1">
    <location>
        <begin position="4"/>
        <end position="51"/>
    </location>
</feature>
<dbReference type="InterPro" id="IPR032135">
    <property type="entry name" value="DUF4817"/>
</dbReference>
<evidence type="ECO:0000313" key="3">
    <source>
        <dbReference type="Proteomes" id="UP000008237"/>
    </source>
</evidence>
<protein>
    <recommendedName>
        <fullName evidence="1">DUF4817 domain-containing protein</fullName>
    </recommendedName>
</protein>